<keyword evidence="1" id="KW-0732">Signal</keyword>
<name>A0A4Y4CUC1_ZOORA</name>
<dbReference type="Proteomes" id="UP000318422">
    <property type="component" value="Unassembled WGS sequence"/>
</dbReference>
<feature type="signal peptide" evidence="1">
    <location>
        <begin position="1"/>
        <end position="27"/>
    </location>
</feature>
<proteinExistence type="predicted"/>
<organism evidence="2 3">
    <name type="scientific">Zoogloea ramigera</name>
    <dbReference type="NCBI Taxonomy" id="350"/>
    <lineage>
        <taxon>Bacteria</taxon>
        <taxon>Pseudomonadati</taxon>
        <taxon>Pseudomonadota</taxon>
        <taxon>Betaproteobacteria</taxon>
        <taxon>Rhodocyclales</taxon>
        <taxon>Zoogloeaceae</taxon>
        <taxon>Zoogloea</taxon>
    </lineage>
</organism>
<sequence>MTPTGRLLLVAASLVGAQACATAPAPAAPVQVIIGFTEPVDGAAPATLARLAAASGAEFAFVSSLSPRSHVYRLRCPASDPGCGRALAALKAQPSVDYLSPDTLKDSR</sequence>
<evidence type="ECO:0000313" key="2">
    <source>
        <dbReference type="EMBL" id="GEC96498.1"/>
    </source>
</evidence>
<dbReference type="PROSITE" id="PS51257">
    <property type="entry name" value="PROKAR_LIPOPROTEIN"/>
    <property type="match status" value="1"/>
</dbReference>
<evidence type="ECO:0000256" key="1">
    <source>
        <dbReference type="SAM" id="SignalP"/>
    </source>
</evidence>
<reference evidence="2 3" key="1">
    <citation type="submission" date="2019-06" db="EMBL/GenBank/DDBJ databases">
        <title>Whole genome shotgun sequence of Zoogloea ramigera NBRC 15342.</title>
        <authorList>
            <person name="Hosoyama A."/>
            <person name="Uohara A."/>
            <person name="Ohji S."/>
            <person name="Ichikawa N."/>
        </authorList>
    </citation>
    <scope>NUCLEOTIDE SEQUENCE [LARGE SCALE GENOMIC DNA]</scope>
    <source>
        <strain evidence="2 3">NBRC 15342</strain>
    </source>
</reference>
<feature type="chain" id="PRO_5021431730" evidence="1">
    <location>
        <begin position="28"/>
        <end position="108"/>
    </location>
</feature>
<dbReference type="AlphaFoldDB" id="A0A4Y4CUC1"/>
<dbReference type="RefSeq" id="WP_141352861.1">
    <property type="nucleotide sequence ID" value="NZ_BJNV01000045.1"/>
</dbReference>
<comment type="caution">
    <text evidence="2">The sequence shown here is derived from an EMBL/GenBank/DDBJ whole genome shotgun (WGS) entry which is preliminary data.</text>
</comment>
<dbReference type="OrthoDB" id="9953129at2"/>
<keyword evidence="3" id="KW-1185">Reference proteome</keyword>
<evidence type="ECO:0000313" key="3">
    <source>
        <dbReference type="Proteomes" id="UP000318422"/>
    </source>
</evidence>
<accession>A0A4Y4CUC1</accession>
<protein>
    <submittedName>
        <fullName evidence="2">Uncharacterized protein</fullName>
    </submittedName>
</protein>
<dbReference type="EMBL" id="BJNV01000045">
    <property type="protein sequence ID" value="GEC96498.1"/>
    <property type="molecule type" value="Genomic_DNA"/>
</dbReference>
<gene>
    <name evidence="2" type="ORF">ZRA01_25710</name>
</gene>